<sequence>MLSRRTELVSEVDPTGATRASPLNLLVNQWLPVRRRSGQLDTISPAQIAENDDPAVALDWPRADFRIAALEFLIGLLATACPPKGARDWFDGWQVPPDAATLDAAFAPLAHAFHLDGPGPRFLQDFEDLVSDAEPVERLLIDSPGASTLRQNTDLLVRRGRLADLGRPAAAMALFTFQSWAPAGGAGNRTGLRGGGPMTTLVLPGDRPTLWQQVWANVPLGRPAEAEDLPRIFPWLVPNPSRDVVPEDVHPLQCWWGMPRRIRLDFAMAEAPQACGLTGMPDAVQVRSWRQRPRGSNYIGWGKVHPLTPHYALKAGGEFLPLHPQPGGIGYRHWLGLVAAAPDGLRLPGDSVATWRDEREVDSQVSARLLAAGYDMDNMKARAFLESEMPLPARADDALATRLVLSANQVAGLLRSAVRYALFSAGATVKLDSELLSSLRERLWEQTEADFFRLLSQAPADVSQRRLVRLRALALALFDEAAPLTPENGGAAPRISRARRNLVFALTGFGKEGAALFTTLGLPAAEAKAKKKGKAA</sequence>
<evidence type="ECO:0000313" key="2">
    <source>
        <dbReference type="Proteomes" id="UP000689967"/>
    </source>
</evidence>
<gene>
    <name evidence="1" type="primary">casA</name>
    <name evidence="1" type="ORF">JJQ90_23365</name>
</gene>
<keyword evidence="2" id="KW-1185">Reference proteome</keyword>
<dbReference type="EMBL" id="JAERQM010000009">
    <property type="protein sequence ID" value="MBU8546679.1"/>
    <property type="molecule type" value="Genomic_DNA"/>
</dbReference>
<evidence type="ECO:0000313" key="1">
    <source>
        <dbReference type="EMBL" id="MBU8546679.1"/>
    </source>
</evidence>
<comment type="caution">
    <text evidence="1">The sequence shown here is derived from an EMBL/GenBank/DDBJ whole genome shotgun (WGS) entry which is preliminary data.</text>
</comment>
<proteinExistence type="predicted"/>
<organism evidence="1 2">
    <name type="scientific">Falsiroseomonas oleicola</name>
    <dbReference type="NCBI Taxonomy" id="2801474"/>
    <lineage>
        <taxon>Bacteria</taxon>
        <taxon>Pseudomonadati</taxon>
        <taxon>Pseudomonadota</taxon>
        <taxon>Alphaproteobacteria</taxon>
        <taxon>Acetobacterales</taxon>
        <taxon>Roseomonadaceae</taxon>
        <taxon>Falsiroseomonas</taxon>
    </lineage>
</organism>
<name>A0ABS6HD88_9PROT</name>
<reference evidence="1 2" key="1">
    <citation type="submission" date="2021-01" db="EMBL/GenBank/DDBJ databases">
        <title>Roseomonas sp. nov, a bacterium isolated from an oil production mixture in Yumen Oilfield.</title>
        <authorList>
            <person name="Wu D."/>
        </authorList>
    </citation>
    <scope>NUCLEOTIDE SEQUENCE [LARGE SCALE GENOMIC DNA]</scope>
    <source>
        <strain evidence="1 2">ROY-5-3</strain>
    </source>
</reference>
<protein>
    <submittedName>
        <fullName evidence="1">Type I-E CRISPR-associated protein Cse1/CasA</fullName>
    </submittedName>
</protein>
<dbReference type="CDD" id="cd09729">
    <property type="entry name" value="Cse1_I-E"/>
    <property type="match status" value="1"/>
</dbReference>
<accession>A0ABS6HD88</accession>
<dbReference type="Proteomes" id="UP000689967">
    <property type="component" value="Unassembled WGS sequence"/>
</dbReference>
<dbReference type="NCBIfam" id="TIGR02547">
    <property type="entry name" value="casA_cse1"/>
    <property type="match status" value="1"/>
</dbReference>
<dbReference type="InterPro" id="IPR013381">
    <property type="entry name" value="CRISPR-assoc_prot_Cse1"/>
</dbReference>
<dbReference type="Pfam" id="PF09481">
    <property type="entry name" value="CRISPR_Cse1"/>
    <property type="match status" value="1"/>
</dbReference>